<keyword evidence="1" id="KW-0812">Transmembrane</keyword>
<dbReference type="RefSeq" id="WP_193669568.1">
    <property type="nucleotide sequence ID" value="NZ_JACDTV010000009.1"/>
</dbReference>
<keyword evidence="3" id="KW-1185">Reference proteome</keyword>
<name>A0ABS2MB90_9ACTN</name>
<reference evidence="2 3" key="1">
    <citation type="submission" date="2021-01" db="EMBL/GenBank/DDBJ databases">
        <title>Sequencing the genomes of 1000 actinobacteria strains.</title>
        <authorList>
            <person name="Klenk H.-P."/>
        </authorList>
    </citation>
    <scope>NUCLEOTIDE SEQUENCE [LARGE SCALE GENOMIC DNA]</scope>
    <source>
        <strain evidence="2 3">DSM 18239</strain>
    </source>
</reference>
<evidence type="ECO:0000256" key="1">
    <source>
        <dbReference type="SAM" id="Phobius"/>
    </source>
</evidence>
<feature type="transmembrane region" description="Helical" evidence="1">
    <location>
        <begin position="247"/>
        <end position="270"/>
    </location>
</feature>
<organism evidence="2 3">
    <name type="scientific">Nocardioides salarius</name>
    <dbReference type="NCBI Taxonomy" id="374513"/>
    <lineage>
        <taxon>Bacteria</taxon>
        <taxon>Bacillati</taxon>
        <taxon>Actinomycetota</taxon>
        <taxon>Actinomycetes</taxon>
        <taxon>Propionibacteriales</taxon>
        <taxon>Nocardioidaceae</taxon>
        <taxon>Nocardioides</taxon>
    </lineage>
</organism>
<accession>A0ABS2MB90</accession>
<evidence type="ECO:0000313" key="3">
    <source>
        <dbReference type="Proteomes" id="UP000732378"/>
    </source>
</evidence>
<feature type="transmembrane region" description="Helical" evidence="1">
    <location>
        <begin position="218"/>
        <end position="241"/>
    </location>
</feature>
<dbReference type="EMBL" id="JAFBBZ010000001">
    <property type="protein sequence ID" value="MBM7508468.1"/>
    <property type="molecule type" value="Genomic_DNA"/>
</dbReference>
<protein>
    <submittedName>
        <fullName evidence="2">Membrane protein</fullName>
    </submittedName>
</protein>
<feature type="transmembrane region" description="Helical" evidence="1">
    <location>
        <begin position="86"/>
        <end position="109"/>
    </location>
</feature>
<keyword evidence="1" id="KW-1133">Transmembrane helix</keyword>
<evidence type="ECO:0000313" key="2">
    <source>
        <dbReference type="EMBL" id="MBM7508468.1"/>
    </source>
</evidence>
<gene>
    <name evidence="2" type="ORF">JOE61_002282</name>
</gene>
<feature type="transmembrane region" description="Helical" evidence="1">
    <location>
        <begin position="143"/>
        <end position="164"/>
    </location>
</feature>
<sequence length="285" mass="30775">MRFVVYVSGLLAIAGFFAVVEVRVRRKKAESELETFAAGVPAPLTPEVREWLRPQLARRYFYPQIGGTVGLTAAHVAMFPEWGELPWYWFEVLIGSMTGAVAGALLAGYRTTPLVDGPRRTVDPVRRRVSDFCSRSRVLRLRLAPVVSGAAFVVALVIATSYDGPTTRRALVTCALGLVLTLAHQWVVTAVVTRPLVASSPDGLAWQRALVAKTVDALPYQAFFIAVFSAAIALFAAAVTIRDLPLPVLLLSAGLAVLTLASVVVVVVAIRDEKQPSPQQESTLP</sequence>
<dbReference type="Proteomes" id="UP000732378">
    <property type="component" value="Unassembled WGS sequence"/>
</dbReference>
<feature type="transmembrane region" description="Helical" evidence="1">
    <location>
        <begin position="60"/>
        <end position="80"/>
    </location>
</feature>
<keyword evidence="1" id="KW-0472">Membrane</keyword>
<feature type="transmembrane region" description="Helical" evidence="1">
    <location>
        <begin position="6"/>
        <end position="24"/>
    </location>
</feature>
<comment type="caution">
    <text evidence="2">The sequence shown here is derived from an EMBL/GenBank/DDBJ whole genome shotgun (WGS) entry which is preliminary data.</text>
</comment>
<proteinExistence type="predicted"/>